<reference evidence="1 2" key="1">
    <citation type="submission" date="2024-09" db="EMBL/GenBank/DDBJ databases">
        <authorList>
            <person name="Sun Q."/>
            <person name="Mori K."/>
        </authorList>
    </citation>
    <scope>NUCLEOTIDE SEQUENCE [LARGE SCALE GENOMIC DNA]</scope>
    <source>
        <strain evidence="1 2">CCM 7468</strain>
    </source>
</reference>
<sequence>MAQNAPETDESLVELFAAAMKVAQRLLMNGQSTQTAEAYIRETAPMFINAGLTVTEAVEYSTRVWGSVMQEGQA</sequence>
<evidence type="ECO:0000313" key="1">
    <source>
        <dbReference type="EMBL" id="MFC0387113.1"/>
    </source>
</evidence>
<gene>
    <name evidence="1" type="ORF">ACFFIC_16365</name>
</gene>
<comment type="caution">
    <text evidence="1">The sequence shown here is derived from an EMBL/GenBank/DDBJ whole genome shotgun (WGS) entry which is preliminary data.</text>
</comment>
<dbReference type="RefSeq" id="WP_377052247.1">
    <property type="nucleotide sequence ID" value="NZ_JBHLVZ010000045.1"/>
</dbReference>
<dbReference type="EMBL" id="JBHLVZ010000045">
    <property type="protein sequence ID" value="MFC0387113.1"/>
    <property type="molecule type" value="Genomic_DNA"/>
</dbReference>
<evidence type="ECO:0000313" key="2">
    <source>
        <dbReference type="Proteomes" id="UP001589789"/>
    </source>
</evidence>
<protein>
    <recommendedName>
        <fullName evidence="3">Antitoxin VbhA domain-containing protein</fullName>
    </recommendedName>
</protein>
<name>A0ABV6IU15_9PROT</name>
<evidence type="ECO:0008006" key="3">
    <source>
        <dbReference type="Google" id="ProtNLM"/>
    </source>
</evidence>
<keyword evidence="2" id="KW-1185">Reference proteome</keyword>
<organism evidence="1 2">
    <name type="scientific">Muricoccus vinaceus</name>
    <dbReference type="NCBI Taxonomy" id="424704"/>
    <lineage>
        <taxon>Bacteria</taxon>
        <taxon>Pseudomonadati</taxon>
        <taxon>Pseudomonadota</taxon>
        <taxon>Alphaproteobacteria</taxon>
        <taxon>Acetobacterales</taxon>
        <taxon>Roseomonadaceae</taxon>
        <taxon>Muricoccus</taxon>
    </lineage>
</organism>
<dbReference type="Proteomes" id="UP001589789">
    <property type="component" value="Unassembled WGS sequence"/>
</dbReference>
<proteinExistence type="predicted"/>
<accession>A0ABV6IU15</accession>